<dbReference type="Proteomes" id="UP000008022">
    <property type="component" value="Unassembled WGS sequence"/>
</dbReference>
<reference evidence="2" key="2">
    <citation type="submission" date="2015-06" db="UniProtKB">
        <authorList>
            <consortium name="EnsemblPlants"/>
        </authorList>
    </citation>
    <scope>IDENTIFICATION</scope>
</reference>
<feature type="region of interest" description="Disordered" evidence="1">
    <location>
        <begin position="1"/>
        <end position="43"/>
    </location>
</feature>
<keyword evidence="3" id="KW-1185">Reference proteome</keyword>
<dbReference type="HOGENOM" id="CLU_3017602_0_0_1"/>
<dbReference type="EnsemblPlants" id="ORUFI11G11000.1">
    <property type="protein sequence ID" value="ORUFI11G11000.1"/>
    <property type="gene ID" value="ORUFI11G11000"/>
</dbReference>
<evidence type="ECO:0000313" key="3">
    <source>
        <dbReference type="Proteomes" id="UP000008022"/>
    </source>
</evidence>
<evidence type="ECO:0000313" key="2">
    <source>
        <dbReference type="EnsemblPlants" id="ORUFI11G11000.1"/>
    </source>
</evidence>
<dbReference type="AlphaFoldDB" id="A0A0E0R785"/>
<proteinExistence type="predicted"/>
<evidence type="ECO:0000256" key="1">
    <source>
        <dbReference type="SAM" id="MobiDB-lite"/>
    </source>
</evidence>
<sequence>MGDLGKLPPPALRRKGPRWEESPAAAHHHPSTLRLSRREEGEREMVDWVRYVSRER</sequence>
<accession>A0A0E0R785</accession>
<reference evidence="3" key="1">
    <citation type="submission" date="2013-06" db="EMBL/GenBank/DDBJ databases">
        <authorList>
            <person name="Zhao Q."/>
        </authorList>
    </citation>
    <scope>NUCLEOTIDE SEQUENCE</scope>
    <source>
        <strain evidence="3">cv. W1943</strain>
    </source>
</reference>
<organism evidence="2 3">
    <name type="scientific">Oryza rufipogon</name>
    <name type="common">Brownbeard rice</name>
    <name type="synonym">Asian wild rice</name>
    <dbReference type="NCBI Taxonomy" id="4529"/>
    <lineage>
        <taxon>Eukaryota</taxon>
        <taxon>Viridiplantae</taxon>
        <taxon>Streptophyta</taxon>
        <taxon>Embryophyta</taxon>
        <taxon>Tracheophyta</taxon>
        <taxon>Spermatophyta</taxon>
        <taxon>Magnoliopsida</taxon>
        <taxon>Liliopsida</taxon>
        <taxon>Poales</taxon>
        <taxon>Poaceae</taxon>
        <taxon>BOP clade</taxon>
        <taxon>Oryzoideae</taxon>
        <taxon>Oryzeae</taxon>
        <taxon>Oryzinae</taxon>
        <taxon>Oryza</taxon>
    </lineage>
</organism>
<name>A0A0E0R785_ORYRU</name>
<dbReference type="Gramene" id="ORUFI11G11000.1">
    <property type="protein sequence ID" value="ORUFI11G11000.1"/>
    <property type="gene ID" value="ORUFI11G11000"/>
</dbReference>
<protein>
    <submittedName>
        <fullName evidence="2">Uncharacterized protein</fullName>
    </submittedName>
</protein>